<proteinExistence type="predicted"/>
<dbReference type="AlphaFoldDB" id="A0A7Y0L6S0"/>
<protein>
    <submittedName>
        <fullName evidence="3">Uncharacterized protein</fullName>
    </submittedName>
</protein>
<feature type="transmembrane region" description="Helical" evidence="2">
    <location>
        <begin position="27"/>
        <end position="45"/>
    </location>
</feature>
<name>A0A7Y0L6S0_9FIRM</name>
<keyword evidence="2" id="KW-0472">Membrane</keyword>
<keyword evidence="2" id="KW-0812">Transmembrane</keyword>
<keyword evidence="2" id="KW-1133">Transmembrane helix</keyword>
<evidence type="ECO:0000313" key="4">
    <source>
        <dbReference type="Proteomes" id="UP000533476"/>
    </source>
</evidence>
<feature type="compositionally biased region" description="Basic and acidic residues" evidence="1">
    <location>
        <begin position="7"/>
        <end position="22"/>
    </location>
</feature>
<reference evidence="3 4" key="1">
    <citation type="submission" date="2020-04" db="EMBL/GenBank/DDBJ databases">
        <authorList>
            <person name="Zhang R."/>
            <person name="Schippers A."/>
        </authorList>
    </citation>
    <scope>NUCLEOTIDE SEQUENCE [LARGE SCALE GENOMIC DNA]</scope>
    <source>
        <strain evidence="3 4">DSM 109850</strain>
    </source>
</reference>
<evidence type="ECO:0000256" key="2">
    <source>
        <dbReference type="SAM" id="Phobius"/>
    </source>
</evidence>
<dbReference type="EMBL" id="JABBVZ010000052">
    <property type="protein sequence ID" value="NMP23475.1"/>
    <property type="molecule type" value="Genomic_DNA"/>
</dbReference>
<feature type="region of interest" description="Disordered" evidence="1">
    <location>
        <begin position="1"/>
        <end position="22"/>
    </location>
</feature>
<sequence length="93" mass="10120">MSTARAHIKDSKHGASGDHAEKKGHPFRNALLISLALAALILWQLNPIIQGLHSTATALSHAESFRQVVIGLVNMGYHRALDAITPLIHRVSR</sequence>
<dbReference type="RefSeq" id="WP_169100781.1">
    <property type="nucleotide sequence ID" value="NZ_JABBVZ010000052.1"/>
</dbReference>
<evidence type="ECO:0000313" key="3">
    <source>
        <dbReference type="EMBL" id="NMP23475.1"/>
    </source>
</evidence>
<evidence type="ECO:0000256" key="1">
    <source>
        <dbReference type="SAM" id="MobiDB-lite"/>
    </source>
</evidence>
<gene>
    <name evidence="3" type="ORF">HIJ39_14100</name>
</gene>
<keyword evidence="4" id="KW-1185">Reference proteome</keyword>
<accession>A0A7Y0L6S0</accession>
<dbReference type="Proteomes" id="UP000533476">
    <property type="component" value="Unassembled WGS sequence"/>
</dbReference>
<comment type="caution">
    <text evidence="3">The sequence shown here is derived from an EMBL/GenBank/DDBJ whole genome shotgun (WGS) entry which is preliminary data.</text>
</comment>
<organism evidence="3 4">
    <name type="scientific">Sulfobacillus harzensis</name>
    <dbReference type="NCBI Taxonomy" id="2729629"/>
    <lineage>
        <taxon>Bacteria</taxon>
        <taxon>Bacillati</taxon>
        <taxon>Bacillota</taxon>
        <taxon>Clostridia</taxon>
        <taxon>Eubacteriales</taxon>
        <taxon>Clostridiales Family XVII. Incertae Sedis</taxon>
        <taxon>Sulfobacillus</taxon>
    </lineage>
</organism>